<protein>
    <submittedName>
        <fullName evidence="1">Uncharacterized protein</fullName>
    </submittedName>
</protein>
<reference evidence="2" key="1">
    <citation type="submission" date="2012-06" db="EMBL/GenBank/DDBJ databases">
        <title>The genome sequence of Coniosporium apollinis CBS 100218.</title>
        <authorList>
            <consortium name="The Broad Institute Genome Sequencing Platform"/>
            <person name="Cuomo C."/>
            <person name="Gorbushina A."/>
            <person name="Noack S."/>
            <person name="Walker B."/>
            <person name="Young S.K."/>
            <person name="Zeng Q."/>
            <person name="Gargeya S."/>
            <person name="Fitzgerald M."/>
            <person name="Haas B."/>
            <person name="Abouelleil A."/>
            <person name="Alvarado L."/>
            <person name="Arachchi H.M."/>
            <person name="Berlin A.M."/>
            <person name="Chapman S.B."/>
            <person name="Goldberg J."/>
            <person name="Griggs A."/>
            <person name="Gujja S."/>
            <person name="Hansen M."/>
            <person name="Howarth C."/>
            <person name="Imamovic A."/>
            <person name="Larimer J."/>
            <person name="McCowan C."/>
            <person name="Montmayeur A."/>
            <person name="Murphy C."/>
            <person name="Neiman D."/>
            <person name="Pearson M."/>
            <person name="Priest M."/>
            <person name="Roberts A."/>
            <person name="Saif S."/>
            <person name="Shea T."/>
            <person name="Sisk P."/>
            <person name="Sykes S."/>
            <person name="Wortman J."/>
            <person name="Nusbaum C."/>
            <person name="Birren B."/>
        </authorList>
    </citation>
    <scope>NUCLEOTIDE SEQUENCE [LARGE SCALE GENOMIC DNA]</scope>
    <source>
        <strain evidence="2">CBS 100218</strain>
    </source>
</reference>
<evidence type="ECO:0000313" key="1">
    <source>
        <dbReference type="EMBL" id="EON65836.1"/>
    </source>
</evidence>
<dbReference type="Proteomes" id="UP000016924">
    <property type="component" value="Unassembled WGS sequence"/>
</dbReference>
<gene>
    <name evidence="1" type="ORF">W97_05078</name>
</gene>
<keyword evidence="2" id="KW-1185">Reference proteome</keyword>
<organism evidence="1 2">
    <name type="scientific">Coniosporium apollinis (strain CBS 100218)</name>
    <name type="common">Rock-inhabiting black yeast</name>
    <dbReference type="NCBI Taxonomy" id="1168221"/>
    <lineage>
        <taxon>Eukaryota</taxon>
        <taxon>Fungi</taxon>
        <taxon>Dikarya</taxon>
        <taxon>Ascomycota</taxon>
        <taxon>Pezizomycotina</taxon>
        <taxon>Dothideomycetes</taxon>
        <taxon>Dothideomycetes incertae sedis</taxon>
        <taxon>Coniosporium</taxon>
    </lineage>
</organism>
<dbReference type="AlphaFoldDB" id="R7YVY7"/>
<dbReference type="EMBL" id="JH767576">
    <property type="protein sequence ID" value="EON65836.1"/>
    <property type="molecule type" value="Genomic_DNA"/>
</dbReference>
<accession>R7YVY7</accession>
<name>R7YVY7_CONA1</name>
<evidence type="ECO:0000313" key="2">
    <source>
        <dbReference type="Proteomes" id="UP000016924"/>
    </source>
</evidence>
<dbReference type="HOGENOM" id="CLU_2196812_0_0_1"/>
<sequence>MPIRVNSAYHSASLILQNSSHNAGFIDAEETYQPMCAEWTQQPLHESLSHQTCSSNPWEAPGPISASVAMICVGCVSATRWAIDDDVVVEASEILRESETCGVSAGVE</sequence>
<dbReference type="GeneID" id="19902389"/>
<dbReference type="RefSeq" id="XP_007781153.1">
    <property type="nucleotide sequence ID" value="XM_007782963.1"/>
</dbReference>
<proteinExistence type="predicted"/>